<dbReference type="Pfam" id="PF23598">
    <property type="entry name" value="LRR_14"/>
    <property type="match status" value="1"/>
</dbReference>
<comment type="caution">
    <text evidence="10">The sequence shown here is derived from an EMBL/GenBank/DDBJ whole genome shotgun (WGS) entry which is preliminary data.</text>
</comment>
<dbReference type="PANTHER" id="PTHR33463">
    <property type="entry name" value="NB-ARC DOMAIN-CONTAINING PROTEIN-RELATED"/>
    <property type="match status" value="1"/>
</dbReference>
<feature type="domain" description="NB-ARC" evidence="7">
    <location>
        <begin position="150"/>
        <end position="312"/>
    </location>
</feature>
<evidence type="ECO:0000313" key="10">
    <source>
        <dbReference type="EMBL" id="KAJ7954281.1"/>
    </source>
</evidence>
<organism evidence="10 11">
    <name type="scientific">Quillaja saponaria</name>
    <name type="common">Soap bark tree</name>
    <dbReference type="NCBI Taxonomy" id="32244"/>
    <lineage>
        <taxon>Eukaryota</taxon>
        <taxon>Viridiplantae</taxon>
        <taxon>Streptophyta</taxon>
        <taxon>Embryophyta</taxon>
        <taxon>Tracheophyta</taxon>
        <taxon>Spermatophyta</taxon>
        <taxon>Magnoliopsida</taxon>
        <taxon>eudicotyledons</taxon>
        <taxon>Gunneridae</taxon>
        <taxon>Pentapetalae</taxon>
        <taxon>rosids</taxon>
        <taxon>fabids</taxon>
        <taxon>Fabales</taxon>
        <taxon>Quillajaceae</taxon>
        <taxon>Quillaja</taxon>
    </lineage>
</organism>
<dbReference type="PANTHER" id="PTHR33463:SF198">
    <property type="entry name" value="RPP4C3"/>
    <property type="match status" value="1"/>
</dbReference>
<dbReference type="GO" id="GO:0006952">
    <property type="term" value="P:defense response"/>
    <property type="evidence" value="ECO:0007669"/>
    <property type="project" value="UniProtKB-KW"/>
</dbReference>
<feature type="domain" description="Disease resistance protein At4g27190-like leucine-rich repeats" evidence="8">
    <location>
        <begin position="746"/>
        <end position="856"/>
    </location>
</feature>
<evidence type="ECO:0000256" key="5">
    <source>
        <dbReference type="ARBA" id="ARBA00022840"/>
    </source>
</evidence>
<dbReference type="InterPro" id="IPR032675">
    <property type="entry name" value="LRR_dom_sf"/>
</dbReference>
<dbReference type="InterPro" id="IPR027417">
    <property type="entry name" value="P-loop_NTPase"/>
</dbReference>
<feature type="domain" description="Disease resistance protein At4g27190-like leucine-rich repeats" evidence="8">
    <location>
        <begin position="1522"/>
        <end position="1668"/>
    </location>
</feature>
<dbReference type="Proteomes" id="UP001163823">
    <property type="component" value="Chromosome 10"/>
</dbReference>
<feature type="domain" description="Disease resistance protein At4g27190-like leucine-rich repeats" evidence="8">
    <location>
        <begin position="1028"/>
        <end position="1178"/>
    </location>
</feature>
<evidence type="ECO:0000259" key="8">
    <source>
        <dbReference type="Pfam" id="PF23247"/>
    </source>
</evidence>
<dbReference type="Pfam" id="PF00931">
    <property type="entry name" value="NB-ARC"/>
    <property type="match status" value="1"/>
</dbReference>
<evidence type="ECO:0000259" key="9">
    <source>
        <dbReference type="Pfam" id="PF23598"/>
    </source>
</evidence>
<evidence type="ECO:0000256" key="6">
    <source>
        <dbReference type="SAM" id="MobiDB-lite"/>
    </source>
</evidence>
<dbReference type="GO" id="GO:0005524">
    <property type="term" value="F:ATP binding"/>
    <property type="evidence" value="ECO:0007669"/>
    <property type="project" value="UniProtKB-KW"/>
</dbReference>
<accession>A0AAD7PG20</accession>
<evidence type="ECO:0000256" key="3">
    <source>
        <dbReference type="ARBA" id="ARBA00022741"/>
    </source>
</evidence>
<feature type="domain" description="Disease resistance protein At4g27190-like leucine-rich repeats" evidence="8">
    <location>
        <begin position="1279"/>
        <end position="1426"/>
    </location>
</feature>
<dbReference type="InterPro" id="IPR057135">
    <property type="entry name" value="At4g27190-like_LRR"/>
</dbReference>
<keyword evidence="5" id="KW-0067">ATP-binding</keyword>
<dbReference type="GO" id="GO:0043531">
    <property type="term" value="F:ADP binding"/>
    <property type="evidence" value="ECO:0007669"/>
    <property type="project" value="InterPro"/>
</dbReference>
<keyword evidence="2" id="KW-0677">Repeat</keyword>
<reference evidence="10" key="1">
    <citation type="journal article" date="2023" name="Science">
        <title>Elucidation of the pathway for biosynthesis of saponin adjuvants from the soapbark tree.</title>
        <authorList>
            <person name="Reed J."/>
            <person name="Orme A."/>
            <person name="El-Demerdash A."/>
            <person name="Owen C."/>
            <person name="Martin L.B.B."/>
            <person name="Misra R.C."/>
            <person name="Kikuchi S."/>
            <person name="Rejzek M."/>
            <person name="Martin A.C."/>
            <person name="Harkess A."/>
            <person name="Leebens-Mack J."/>
            <person name="Louveau T."/>
            <person name="Stephenson M.J."/>
            <person name="Osbourn A."/>
        </authorList>
    </citation>
    <scope>NUCLEOTIDE SEQUENCE</scope>
    <source>
        <strain evidence="10">S10</strain>
    </source>
</reference>
<evidence type="ECO:0000259" key="7">
    <source>
        <dbReference type="Pfam" id="PF00931"/>
    </source>
</evidence>
<evidence type="ECO:0000256" key="1">
    <source>
        <dbReference type="ARBA" id="ARBA00008894"/>
    </source>
</evidence>
<dbReference type="InterPro" id="IPR055414">
    <property type="entry name" value="LRR_R13L4/SHOC2-like"/>
</dbReference>
<proteinExistence type="inferred from homology"/>
<dbReference type="SUPFAM" id="SSF52047">
    <property type="entry name" value="RNI-like"/>
    <property type="match status" value="2"/>
</dbReference>
<name>A0AAD7PG20_QUISA</name>
<dbReference type="SUPFAM" id="SSF52540">
    <property type="entry name" value="P-loop containing nucleoside triphosphate hydrolases"/>
    <property type="match status" value="1"/>
</dbReference>
<gene>
    <name evidence="10" type="ORF">O6P43_025878</name>
</gene>
<dbReference type="Gene3D" id="1.10.8.430">
    <property type="entry name" value="Helical domain of apoptotic protease-activating factors"/>
    <property type="match status" value="1"/>
</dbReference>
<dbReference type="SUPFAM" id="SSF52058">
    <property type="entry name" value="L domain-like"/>
    <property type="match status" value="1"/>
</dbReference>
<evidence type="ECO:0000256" key="4">
    <source>
        <dbReference type="ARBA" id="ARBA00022821"/>
    </source>
</evidence>
<feature type="compositionally biased region" description="Basic and acidic residues" evidence="6">
    <location>
        <begin position="1827"/>
        <end position="1839"/>
    </location>
</feature>
<dbReference type="InterPro" id="IPR050905">
    <property type="entry name" value="Plant_NBS-LRR"/>
</dbReference>
<evidence type="ECO:0000256" key="2">
    <source>
        <dbReference type="ARBA" id="ARBA00022737"/>
    </source>
</evidence>
<dbReference type="EMBL" id="JARAOO010000010">
    <property type="protein sequence ID" value="KAJ7954281.1"/>
    <property type="molecule type" value="Genomic_DNA"/>
</dbReference>
<dbReference type="Gene3D" id="3.40.50.300">
    <property type="entry name" value="P-loop containing nucleotide triphosphate hydrolases"/>
    <property type="match status" value="1"/>
</dbReference>
<dbReference type="Gene3D" id="3.80.10.10">
    <property type="entry name" value="Ribonuclease Inhibitor"/>
    <property type="match status" value="5"/>
</dbReference>
<sequence length="2204" mass="251941">MEIVISIAETAVEYTVGKIGHQLKYLYCYKDNVEELQSIKERLQNSVGLVKRKNEEIRVDVRNWLNDADVLLKIITEFNGDNGQAKTRCSKWSCPNLWSRHQLSRKATKMMERASKFQVGGKFEEISQPKDPQKLLALSLTDFEIYKSRESTLNQVVEALADPNVNMVGVYGLGGVGKSTLVNQVNKKIVEDQLFSVVVPATVKQNPVLEDIQKKIAETLGFELRGENEFLRAGSLLARLKEERSILIILDDLWEGLEFKKIGIPIGNDNKGCKVLLTSRNLDVLSTGMGCKCNFKLEVLSEGEAFELFKKMSELDDFDKNHELLTIPTDIVELCGGLPISIVTVARALRNKESHHWKDALQRLRSNMGMEYVNASMRLSYDFLRSPELKSTFLLCAMMGYYPNLDDLLKYGKGLGIFIGSDSMEDARNRLYTLVSELKASCLLVKGDFCDNLEMHDVVRDFAMSIASNEEHAFVVKFKKLDEWPDGEKLKECKKISLCRNDITKLPEGLSCPKIEFFYFGCKDPSLQMTNDFFKGMQSLNVLDLTGMHFFSLPTSIRYLRNLHTLCLDYCILGDMTLIGDLNNLQVLSLISSEIKQFPVEMRNLTKLQSLDLHRSKIREIPGKVLASFKKLEELNMENCYVDWGAEGQGNQSTNASVAAELRNLHHLTALNVHIRNEHLLPRDLPFSKLVRYKILIGDVWNWSGKFESSRTLKLKLKTRNVHLERGVKMLLKGVEALYLDELIGVNNVLYDLNEKGFAELKYLSIQNNPEIQYIINSYREPPDHHAVFPKLESLILKDLIKLEKVWHGQFKTAATFFRELRLISVRDCNLLENLFSFSMFRALPRLTEIEVCNCNSMKEIVIEAKGGDEIFTESTQAMDQIEFTEIRCLSLQCLPVLLSFFFDEKTSSTSQCASTSQSKHEIVIDDETGMALPLFSEKVAFPNLDTLKLTSLNFEKIWDDRISTTHIQIQSLKSFTVENCNGIKCLFSYTIARSLPELKNLVISNCRMMEQILIIEERLDEDVFPKLETVQISNMDNLKRIWQHHEFIGPNSFSNMKKMIVDNCKKLETILPSEMLKRFRSLEVLNVSECELCEDIFDLQGIDDKEACGEVIIMQLKELRLSGLPKLKHIWTKDLQEVVKFQNVQEIWVRECDSLKHLFNTRVAKDLLKLRGLFINDSGLDTIVAMEEGIQSPVVPKFEFPQLTSFSVYNSFELKSFYQEKYVLECPRLKILKMLYCKKAETFTMGLTTFQEECGNHQLVTHQQPFFPMKKVGFRGLESLSISEYYQLKEVWHHQTPIKCLFNLRSLVVDNFELLSSAIPSGLLRSLSNLESVVVQNCHSIEQVVDLNGIDINVHGGLLLSRLTKFEFIELPRLRQIWSKEPGGILDLKSLTSLTVSKCHSLRSIFTPSMASALVHLEVIRIKECSLLEEIITEPKEGEEIDAVGTGSDVILPLLNITLSSLPELRRFHDESGIIQFPSLECFSVINCPKMKTFVSSRKDVDIPMPPIAGRKIKFPNLKIVRLGWEDAVKEMWDVQFSEDFCSNLNSLMLQGPDDASILFPFSFFKKLCNLEELHLVDAFVEELYPCGGPKGFGKGEEAVSIILAQLKKLDLENLLNLRVSFIFSVVSLNNLTVLRVSECHEFIILVTSRVAKSLMQLKFLSILNCRKMIEIIANEGEEEEVQDEIVFSKLTYLVLDNLPNFTRFYSGNYCIKFPSLEKLIICQCPEMKIFCQEVPATPKLERIQLVVCSDTTWENYLWIDGWEDNIDKKLWSEELKESDWFWEDNVNTTIKLLQEIDFTRKQQVFTKLEEEENSTGDEMMNSQEDTSRDREGQATDKYRKSNLECVPEIDRGIKEPTVTTLPVVQSVEPFPMKISAEIEIAYVSSDVDNFESCSAPDESRIGFEEHDGQKSFLTTSSLEEQENRTADEMMKSEEDFSSDHVGQATGEYKKSECVLEMGRGIVEPTVTTLLVEQSVEPFPVKIIPEIELMDTSSDDDSFVSCYAPDESQIGFEEQDGQRPFLNEDPLVFKDSTLPSTSSTNEHSLEGRIASLTPQPSGEMVDFHGLCQVDKSFLTLLEEACTRNRQLIDCQMPRPLILRQCAYAFLGQMLFLLKYMKIQDIVHHKDELEHCWEVTKAMKFDLEWLRPVVERALSSKVLLHTAIKTGKRLKVLEEKVVDAKNDIAFIEEKLKSLGIHDVSGHFI</sequence>
<dbReference type="PRINTS" id="PR00364">
    <property type="entry name" value="DISEASERSIST"/>
</dbReference>
<dbReference type="InterPro" id="IPR002182">
    <property type="entry name" value="NB-ARC"/>
</dbReference>
<feature type="domain" description="Disease resistance R13L4/SHOC-2-like LRR" evidence="9">
    <location>
        <begin position="537"/>
        <end position="666"/>
    </location>
</feature>
<dbReference type="InterPro" id="IPR042197">
    <property type="entry name" value="Apaf_helical"/>
</dbReference>
<keyword evidence="3" id="KW-0547">Nucleotide-binding</keyword>
<keyword evidence="11" id="KW-1185">Reference proteome</keyword>
<protein>
    <submittedName>
        <fullName evidence="10">Disease resistance protein</fullName>
    </submittedName>
</protein>
<dbReference type="KEGG" id="qsa:O6P43_025878"/>
<dbReference type="Pfam" id="PF23247">
    <property type="entry name" value="LRR_RPS2"/>
    <property type="match status" value="4"/>
</dbReference>
<feature type="region of interest" description="Disordered" evidence="6">
    <location>
        <begin position="1810"/>
        <end position="1839"/>
    </location>
</feature>
<keyword evidence="4" id="KW-0611">Plant defense</keyword>
<comment type="similarity">
    <text evidence="1">Belongs to the disease resistance NB-LRR family.</text>
</comment>
<evidence type="ECO:0000313" key="11">
    <source>
        <dbReference type="Proteomes" id="UP001163823"/>
    </source>
</evidence>